<dbReference type="NCBIfam" id="TIGR02937">
    <property type="entry name" value="sigma70-ECF"/>
    <property type="match status" value="1"/>
</dbReference>
<dbReference type="InterPro" id="IPR014284">
    <property type="entry name" value="RNA_pol_sigma-70_dom"/>
</dbReference>
<dbReference type="EMBL" id="BAABFC010000009">
    <property type="protein sequence ID" value="GAA4496930.1"/>
    <property type="molecule type" value="Genomic_DNA"/>
</dbReference>
<dbReference type="PANTHER" id="PTHR43133">
    <property type="entry name" value="RNA POLYMERASE ECF-TYPE SIGMA FACTO"/>
    <property type="match status" value="1"/>
</dbReference>
<proteinExistence type="inferred from homology"/>
<feature type="domain" description="RNA polymerase sigma factor 70 region 4 type 2" evidence="8">
    <location>
        <begin position="126"/>
        <end position="175"/>
    </location>
</feature>
<feature type="domain" description="RNA polymerase sigma-70 region 2" evidence="7">
    <location>
        <begin position="13"/>
        <end position="77"/>
    </location>
</feature>
<dbReference type="RefSeq" id="WP_345011187.1">
    <property type="nucleotide sequence ID" value="NZ_BAABFC010000009.1"/>
</dbReference>
<evidence type="ECO:0000259" key="7">
    <source>
        <dbReference type="Pfam" id="PF04542"/>
    </source>
</evidence>
<dbReference type="InterPro" id="IPR014289">
    <property type="entry name" value="RNA_pol_sigma-24-rel"/>
</dbReference>
<reference evidence="10" key="1">
    <citation type="journal article" date="2019" name="Int. J. Syst. Evol. Microbiol.">
        <title>The Global Catalogue of Microorganisms (GCM) 10K type strain sequencing project: providing services to taxonomists for standard genome sequencing and annotation.</title>
        <authorList>
            <consortium name="The Broad Institute Genomics Platform"/>
            <consortium name="The Broad Institute Genome Sequencing Center for Infectious Disease"/>
            <person name="Wu L."/>
            <person name="Ma J."/>
        </authorList>
    </citation>
    <scope>NUCLEOTIDE SEQUENCE [LARGE SCALE GENOMIC DNA]</scope>
    <source>
        <strain evidence="10">JCM 32226</strain>
    </source>
</reference>
<dbReference type="Gene3D" id="1.10.10.10">
    <property type="entry name" value="Winged helix-like DNA-binding domain superfamily/Winged helix DNA-binding domain"/>
    <property type="match status" value="1"/>
</dbReference>
<accession>A0ABP8Q393</accession>
<dbReference type="SUPFAM" id="SSF88659">
    <property type="entry name" value="Sigma3 and sigma4 domains of RNA polymerase sigma factors"/>
    <property type="match status" value="1"/>
</dbReference>
<keyword evidence="10" id="KW-1185">Reference proteome</keyword>
<dbReference type="InterPro" id="IPR039425">
    <property type="entry name" value="RNA_pol_sigma-70-like"/>
</dbReference>
<organism evidence="9 10">
    <name type="scientific">Pseudaeromonas paramecii</name>
    <dbReference type="NCBI Taxonomy" id="2138166"/>
    <lineage>
        <taxon>Bacteria</taxon>
        <taxon>Pseudomonadati</taxon>
        <taxon>Pseudomonadota</taxon>
        <taxon>Gammaproteobacteria</taxon>
        <taxon>Aeromonadales</taxon>
        <taxon>Aeromonadaceae</taxon>
        <taxon>Pseudaeromonas</taxon>
    </lineage>
</organism>
<evidence type="ECO:0000256" key="2">
    <source>
        <dbReference type="ARBA" id="ARBA00023015"/>
    </source>
</evidence>
<keyword evidence="4 6" id="KW-0238">DNA-binding</keyword>
<keyword evidence="2 6" id="KW-0805">Transcription regulation</keyword>
<dbReference type="Gene3D" id="1.10.1740.10">
    <property type="match status" value="1"/>
</dbReference>
<evidence type="ECO:0000256" key="6">
    <source>
        <dbReference type="RuleBase" id="RU000716"/>
    </source>
</evidence>
<dbReference type="InterPro" id="IPR013324">
    <property type="entry name" value="RNA_pol_sigma_r3/r4-like"/>
</dbReference>
<dbReference type="InterPro" id="IPR007627">
    <property type="entry name" value="RNA_pol_sigma70_r2"/>
</dbReference>
<evidence type="ECO:0000313" key="10">
    <source>
        <dbReference type="Proteomes" id="UP001501321"/>
    </source>
</evidence>
<dbReference type="PROSITE" id="PS01063">
    <property type="entry name" value="SIGMA70_ECF"/>
    <property type="match status" value="1"/>
</dbReference>
<dbReference type="InterPro" id="IPR036388">
    <property type="entry name" value="WH-like_DNA-bd_sf"/>
</dbReference>
<comment type="caution">
    <text evidence="9">The sequence shown here is derived from an EMBL/GenBank/DDBJ whole genome shotgun (WGS) entry which is preliminary data.</text>
</comment>
<comment type="similarity">
    <text evidence="1 6">Belongs to the sigma-70 factor family. ECF subfamily.</text>
</comment>
<dbReference type="PANTHER" id="PTHR43133:SF8">
    <property type="entry name" value="RNA POLYMERASE SIGMA FACTOR HI_1459-RELATED"/>
    <property type="match status" value="1"/>
</dbReference>
<dbReference type="Pfam" id="PF04542">
    <property type="entry name" value="Sigma70_r2"/>
    <property type="match status" value="1"/>
</dbReference>
<dbReference type="Proteomes" id="UP001501321">
    <property type="component" value="Unassembled WGS sequence"/>
</dbReference>
<dbReference type="InterPro" id="IPR013325">
    <property type="entry name" value="RNA_pol_sigma_r2"/>
</dbReference>
<dbReference type="InterPro" id="IPR013249">
    <property type="entry name" value="RNA_pol_sigma70_r4_t2"/>
</dbReference>
<evidence type="ECO:0000256" key="4">
    <source>
        <dbReference type="ARBA" id="ARBA00023125"/>
    </source>
</evidence>
<evidence type="ECO:0000313" key="9">
    <source>
        <dbReference type="EMBL" id="GAA4496930.1"/>
    </source>
</evidence>
<keyword evidence="5 6" id="KW-0804">Transcription</keyword>
<dbReference type="SUPFAM" id="SSF88946">
    <property type="entry name" value="Sigma2 domain of RNA polymerase sigma factors"/>
    <property type="match status" value="1"/>
</dbReference>
<evidence type="ECO:0000256" key="1">
    <source>
        <dbReference type="ARBA" id="ARBA00010641"/>
    </source>
</evidence>
<evidence type="ECO:0000256" key="3">
    <source>
        <dbReference type="ARBA" id="ARBA00023082"/>
    </source>
</evidence>
<keyword evidence="3 6" id="KW-0731">Sigma factor</keyword>
<name>A0ABP8Q393_9GAMM</name>
<evidence type="ECO:0000256" key="5">
    <source>
        <dbReference type="ARBA" id="ARBA00023163"/>
    </source>
</evidence>
<evidence type="ECO:0000259" key="8">
    <source>
        <dbReference type="Pfam" id="PF08281"/>
    </source>
</evidence>
<protein>
    <recommendedName>
        <fullName evidence="6">RNA polymerase sigma factor</fullName>
    </recommendedName>
</protein>
<dbReference type="InterPro" id="IPR000838">
    <property type="entry name" value="RNA_pol_sigma70_ECF_CS"/>
</dbReference>
<dbReference type="Pfam" id="PF08281">
    <property type="entry name" value="Sigma70_r4_2"/>
    <property type="match status" value="1"/>
</dbReference>
<dbReference type="NCBIfam" id="TIGR02943">
    <property type="entry name" value="Sig70_famx1"/>
    <property type="match status" value="1"/>
</dbReference>
<sequence>MPRLDDPQQWLPRHGDALYRYALLHLRDAALAEELVQETLLAGLESQHNFAGQSSTRTWLVAILKHKMLDHYRRLRREQPEAEPDAQLADLLDPAASQFLPDGHWTQPLQRWGDPHGLAQRQQFLLALEECLASLPPRLARLFMLRTLLDEASETLCQELAITPTNLWTLLYRARMGLRRCLERDWQQGESV</sequence>
<gene>
    <name evidence="9" type="ORF">GCM10023095_12710</name>
</gene>